<dbReference type="EMBL" id="ML977027">
    <property type="protein sequence ID" value="KAF1950232.1"/>
    <property type="molecule type" value="Genomic_DNA"/>
</dbReference>
<evidence type="ECO:0000313" key="2">
    <source>
        <dbReference type="EMBL" id="KAF1950232.1"/>
    </source>
</evidence>
<dbReference type="Proteomes" id="UP000800035">
    <property type="component" value="Unassembled WGS sequence"/>
</dbReference>
<sequence length="257" mass="29200">MAKDAKEDKNNGSRVYIAKSKALPLKSSILKIVVGEEKTVFSIHEAVLTARSKFFKNAMTGNWKEAEDKAVKLPEDDPDVFALYEQIVYTGKIPAYDDTGDERRDIYCQGWDRFQKGYEILCSLFVLAERLQDMNAKNMATDAILNKYFHGHNLLKKNDTSGASACLPGKDAINIMCEGTPAPSPGRDVLVDLFVYLCDYQGFDGSQLAKPHDLHEGFLYPLLLKLMCLRRTPTTRHPHFRAPDYYHMEEGDKWPRI</sequence>
<dbReference type="InterPro" id="IPR000210">
    <property type="entry name" value="BTB/POZ_dom"/>
</dbReference>
<dbReference type="Gene3D" id="3.30.710.10">
    <property type="entry name" value="Potassium Channel Kv1.1, Chain A"/>
    <property type="match status" value="1"/>
</dbReference>
<dbReference type="SUPFAM" id="SSF54695">
    <property type="entry name" value="POZ domain"/>
    <property type="match status" value="1"/>
</dbReference>
<protein>
    <recommendedName>
        <fullName evidence="1">BTB domain-containing protein</fullName>
    </recommendedName>
</protein>
<dbReference type="CDD" id="cd18186">
    <property type="entry name" value="BTB_POZ_ZBTB_KLHL-like"/>
    <property type="match status" value="1"/>
</dbReference>
<dbReference type="InterPro" id="IPR011333">
    <property type="entry name" value="SKP1/BTB/POZ_sf"/>
</dbReference>
<organism evidence="2 3">
    <name type="scientific">Byssothecium circinans</name>
    <dbReference type="NCBI Taxonomy" id="147558"/>
    <lineage>
        <taxon>Eukaryota</taxon>
        <taxon>Fungi</taxon>
        <taxon>Dikarya</taxon>
        <taxon>Ascomycota</taxon>
        <taxon>Pezizomycotina</taxon>
        <taxon>Dothideomycetes</taxon>
        <taxon>Pleosporomycetidae</taxon>
        <taxon>Pleosporales</taxon>
        <taxon>Massarineae</taxon>
        <taxon>Massarinaceae</taxon>
        <taxon>Byssothecium</taxon>
    </lineage>
</organism>
<keyword evidence="3" id="KW-1185">Reference proteome</keyword>
<dbReference type="PANTHER" id="PTHR47843">
    <property type="entry name" value="BTB DOMAIN-CONTAINING PROTEIN-RELATED"/>
    <property type="match status" value="1"/>
</dbReference>
<dbReference type="AlphaFoldDB" id="A0A6A5TEZ6"/>
<dbReference type="PANTHER" id="PTHR47843:SF2">
    <property type="entry name" value="BTB DOMAIN-CONTAINING PROTEIN"/>
    <property type="match status" value="1"/>
</dbReference>
<gene>
    <name evidence="2" type="ORF">CC80DRAFT_554463</name>
</gene>
<reference evidence="2" key="1">
    <citation type="journal article" date="2020" name="Stud. Mycol.">
        <title>101 Dothideomycetes genomes: a test case for predicting lifestyles and emergence of pathogens.</title>
        <authorList>
            <person name="Haridas S."/>
            <person name="Albert R."/>
            <person name="Binder M."/>
            <person name="Bloem J."/>
            <person name="Labutti K."/>
            <person name="Salamov A."/>
            <person name="Andreopoulos B."/>
            <person name="Baker S."/>
            <person name="Barry K."/>
            <person name="Bills G."/>
            <person name="Bluhm B."/>
            <person name="Cannon C."/>
            <person name="Castanera R."/>
            <person name="Culley D."/>
            <person name="Daum C."/>
            <person name="Ezra D."/>
            <person name="Gonzalez J."/>
            <person name="Henrissat B."/>
            <person name="Kuo A."/>
            <person name="Liang C."/>
            <person name="Lipzen A."/>
            <person name="Lutzoni F."/>
            <person name="Magnuson J."/>
            <person name="Mondo S."/>
            <person name="Nolan M."/>
            <person name="Ohm R."/>
            <person name="Pangilinan J."/>
            <person name="Park H.-J."/>
            <person name="Ramirez L."/>
            <person name="Alfaro M."/>
            <person name="Sun H."/>
            <person name="Tritt A."/>
            <person name="Yoshinaga Y."/>
            <person name="Zwiers L.-H."/>
            <person name="Turgeon B."/>
            <person name="Goodwin S."/>
            <person name="Spatafora J."/>
            <person name="Crous P."/>
            <person name="Grigoriev I."/>
        </authorList>
    </citation>
    <scope>NUCLEOTIDE SEQUENCE</scope>
    <source>
        <strain evidence="2">CBS 675.92</strain>
    </source>
</reference>
<dbReference type="SMART" id="SM00225">
    <property type="entry name" value="BTB"/>
    <property type="match status" value="1"/>
</dbReference>
<feature type="domain" description="BTB" evidence="1">
    <location>
        <begin position="28"/>
        <end position="97"/>
    </location>
</feature>
<evidence type="ECO:0000259" key="1">
    <source>
        <dbReference type="PROSITE" id="PS50097"/>
    </source>
</evidence>
<evidence type="ECO:0000313" key="3">
    <source>
        <dbReference type="Proteomes" id="UP000800035"/>
    </source>
</evidence>
<dbReference type="OrthoDB" id="1022638at2759"/>
<dbReference type="PROSITE" id="PS50097">
    <property type="entry name" value="BTB"/>
    <property type="match status" value="1"/>
</dbReference>
<dbReference type="Pfam" id="PF00651">
    <property type="entry name" value="BTB"/>
    <property type="match status" value="1"/>
</dbReference>
<name>A0A6A5TEZ6_9PLEO</name>
<proteinExistence type="predicted"/>
<accession>A0A6A5TEZ6</accession>